<evidence type="ECO:0000256" key="5">
    <source>
        <dbReference type="ARBA" id="ARBA00022729"/>
    </source>
</evidence>
<dbReference type="InterPro" id="IPR006179">
    <property type="entry name" value="5_nucleotidase/apyrase"/>
</dbReference>
<keyword evidence="5" id="KW-0732">Signal</keyword>
<keyword evidence="7 8" id="KW-0378">Hydrolase</keyword>
<dbReference type="SUPFAM" id="SSF55816">
    <property type="entry name" value="5'-nucleotidase (syn. UDP-sugar hydrolase), C-terminal domain"/>
    <property type="match status" value="1"/>
</dbReference>
<dbReference type="GO" id="GO:0008253">
    <property type="term" value="F:5'-nucleotidase activity"/>
    <property type="evidence" value="ECO:0007669"/>
    <property type="project" value="UniProtKB-EC"/>
</dbReference>
<name>A0AAE0TDI4_9BIVA</name>
<sequence>MGKFYGDCTITETAARECTGGVARHVNLVNRIRAERDNVLLLDAGDRFTGTVWFTQYQGLESSFFMNKLKYDAMCLGNHEFDQGVEGLVAFLGNVTFPVLSANIDVSGEPRLQGKLKKSTVKILPNGVKVGIIGFSSTETAYISNAGPTVKFQNEILAIRDEADRLTSQGVQILIALGHAGYASEQDIAKAIPNLDIVVGGHSHTFLYSGPQPSWEPIEGPYPTVVVQEDGRKVPVVTAFAWGKYLGRIDVTFDANGTALNWTGNPMLLNNSVEQDNATLQEVLQMAKPLKEIRNTIIGTTAVNLEGEFPSCRLKECSMGNLFADAIIDFHLDKKNDNETWAAAPIAIWNGGGIRASIKQGKISLGDIYTVLPYANSVDKITISGFNLRQALEQAVANYNTTTPPAAFPQVSGLRVMFDLQKPKGSRLVSVYARCEKCKDLEYSSLNDNANYSVLTSGFLVKGGDGYTSFQKKTEHIRMSNKII</sequence>
<evidence type="ECO:0000256" key="2">
    <source>
        <dbReference type="ARBA" id="ARBA00006654"/>
    </source>
</evidence>
<feature type="domain" description="Calcineurin-like phosphoesterase" evidence="9">
    <location>
        <begin position="18"/>
        <end position="205"/>
    </location>
</feature>
<comment type="catalytic activity">
    <reaction evidence="1">
        <text>a ribonucleoside 5'-phosphate + H2O = a ribonucleoside + phosphate</text>
        <dbReference type="Rhea" id="RHEA:12484"/>
        <dbReference type="ChEBI" id="CHEBI:15377"/>
        <dbReference type="ChEBI" id="CHEBI:18254"/>
        <dbReference type="ChEBI" id="CHEBI:43474"/>
        <dbReference type="ChEBI" id="CHEBI:58043"/>
        <dbReference type="EC" id="3.1.3.5"/>
    </reaction>
</comment>
<dbReference type="CDD" id="cd07409">
    <property type="entry name" value="MPP_CD73_N"/>
    <property type="match status" value="1"/>
</dbReference>
<dbReference type="FunFam" id="3.60.21.10:FF:000020">
    <property type="entry name" value="NT5E isoform 4"/>
    <property type="match status" value="1"/>
</dbReference>
<dbReference type="Gene3D" id="3.60.21.10">
    <property type="match status" value="1"/>
</dbReference>
<dbReference type="AlphaFoldDB" id="A0AAE0TDI4"/>
<dbReference type="InterPro" id="IPR036907">
    <property type="entry name" value="5'-Nucleotdase_C_sf"/>
</dbReference>
<organism evidence="11 12">
    <name type="scientific">Potamilus streckersoni</name>
    <dbReference type="NCBI Taxonomy" id="2493646"/>
    <lineage>
        <taxon>Eukaryota</taxon>
        <taxon>Metazoa</taxon>
        <taxon>Spiralia</taxon>
        <taxon>Lophotrochozoa</taxon>
        <taxon>Mollusca</taxon>
        <taxon>Bivalvia</taxon>
        <taxon>Autobranchia</taxon>
        <taxon>Heteroconchia</taxon>
        <taxon>Palaeoheterodonta</taxon>
        <taxon>Unionida</taxon>
        <taxon>Unionoidea</taxon>
        <taxon>Unionidae</taxon>
        <taxon>Ambleminae</taxon>
        <taxon>Lampsilini</taxon>
        <taxon>Potamilus</taxon>
    </lineage>
</organism>
<evidence type="ECO:0000259" key="10">
    <source>
        <dbReference type="Pfam" id="PF02872"/>
    </source>
</evidence>
<comment type="similarity">
    <text evidence="2 8">Belongs to the 5'-nucleotidase family.</text>
</comment>
<dbReference type="Proteomes" id="UP001195483">
    <property type="component" value="Unassembled WGS sequence"/>
</dbReference>
<dbReference type="PANTHER" id="PTHR11575:SF24">
    <property type="entry name" value="5'-NUCLEOTIDASE"/>
    <property type="match status" value="1"/>
</dbReference>
<evidence type="ECO:0000256" key="6">
    <source>
        <dbReference type="ARBA" id="ARBA00022741"/>
    </source>
</evidence>
<reference evidence="11" key="2">
    <citation type="journal article" date="2021" name="Genome Biol. Evol.">
        <title>Developing a high-quality reference genome for a parasitic bivalve with doubly uniparental inheritance (Bivalvia: Unionida).</title>
        <authorList>
            <person name="Smith C.H."/>
        </authorList>
    </citation>
    <scope>NUCLEOTIDE SEQUENCE</scope>
    <source>
        <strain evidence="11">CHS0354</strain>
        <tissue evidence="11">Mantle</tissue>
    </source>
</reference>
<dbReference type="GO" id="GO:0046872">
    <property type="term" value="F:metal ion binding"/>
    <property type="evidence" value="ECO:0007669"/>
    <property type="project" value="UniProtKB-KW"/>
</dbReference>
<dbReference type="Pfam" id="PF02872">
    <property type="entry name" value="5_nucleotid_C"/>
    <property type="match status" value="1"/>
</dbReference>
<gene>
    <name evidence="11" type="ORF">CHS0354_035407</name>
</gene>
<evidence type="ECO:0000313" key="12">
    <source>
        <dbReference type="Proteomes" id="UP001195483"/>
    </source>
</evidence>
<dbReference type="GO" id="GO:0000166">
    <property type="term" value="F:nucleotide binding"/>
    <property type="evidence" value="ECO:0007669"/>
    <property type="project" value="UniProtKB-KW"/>
</dbReference>
<keyword evidence="12" id="KW-1185">Reference proteome</keyword>
<keyword evidence="6 8" id="KW-0547">Nucleotide-binding</keyword>
<dbReference type="EC" id="3.1.3.5" evidence="3"/>
<dbReference type="InterPro" id="IPR004843">
    <property type="entry name" value="Calcineurin-like_PHP"/>
</dbReference>
<dbReference type="PRINTS" id="PR01607">
    <property type="entry name" value="APYRASEFAMLY"/>
</dbReference>
<comment type="caution">
    <text evidence="11">The sequence shown here is derived from an EMBL/GenBank/DDBJ whole genome shotgun (WGS) entry which is preliminary data.</text>
</comment>
<accession>A0AAE0TDI4</accession>
<keyword evidence="4" id="KW-0479">Metal-binding</keyword>
<reference evidence="11" key="1">
    <citation type="journal article" date="2021" name="Genome Biol. Evol.">
        <title>A High-Quality Reference Genome for a Parasitic Bivalve with Doubly Uniparental Inheritance (Bivalvia: Unionida).</title>
        <authorList>
            <person name="Smith C.H."/>
        </authorList>
    </citation>
    <scope>NUCLEOTIDE SEQUENCE</scope>
    <source>
        <strain evidence="11">CHS0354</strain>
    </source>
</reference>
<dbReference type="GO" id="GO:0005886">
    <property type="term" value="C:plasma membrane"/>
    <property type="evidence" value="ECO:0007669"/>
    <property type="project" value="TreeGrafter"/>
</dbReference>
<evidence type="ECO:0000259" key="9">
    <source>
        <dbReference type="Pfam" id="PF00149"/>
    </source>
</evidence>
<evidence type="ECO:0000256" key="3">
    <source>
        <dbReference type="ARBA" id="ARBA00012643"/>
    </source>
</evidence>
<evidence type="ECO:0000256" key="8">
    <source>
        <dbReference type="RuleBase" id="RU362119"/>
    </source>
</evidence>
<dbReference type="SUPFAM" id="SSF56300">
    <property type="entry name" value="Metallo-dependent phosphatases"/>
    <property type="match status" value="1"/>
</dbReference>
<dbReference type="EMBL" id="JAEAOA010002070">
    <property type="protein sequence ID" value="KAK3608407.1"/>
    <property type="molecule type" value="Genomic_DNA"/>
</dbReference>
<dbReference type="GO" id="GO:0006196">
    <property type="term" value="P:AMP catabolic process"/>
    <property type="evidence" value="ECO:0007669"/>
    <property type="project" value="TreeGrafter"/>
</dbReference>
<dbReference type="PANTHER" id="PTHR11575">
    <property type="entry name" value="5'-NUCLEOTIDASE-RELATED"/>
    <property type="match status" value="1"/>
</dbReference>
<dbReference type="InterPro" id="IPR006146">
    <property type="entry name" value="5'-Nucleotdase_CS"/>
</dbReference>
<protein>
    <recommendedName>
        <fullName evidence="3">5'-nucleotidase</fullName>
        <ecNumber evidence="3">3.1.3.5</ecNumber>
    </recommendedName>
</protein>
<evidence type="ECO:0000256" key="4">
    <source>
        <dbReference type="ARBA" id="ARBA00022723"/>
    </source>
</evidence>
<reference evidence="11" key="3">
    <citation type="submission" date="2023-05" db="EMBL/GenBank/DDBJ databases">
        <authorList>
            <person name="Smith C.H."/>
        </authorList>
    </citation>
    <scope>NUCLEOTIDE SEQUENCE</scope>
    <source>
        <strain evidence="11">CHS0354</strain>
        <tissue evidence="11">Mantle</tissue>
    </source>
</reference>
<dbReference type="Gene3D" id="3.90.780.10">
    <property type="entry name" value="5'-Nucleotidase, C-terminal domain"/>
    <property type="match status" value="1"/>
</dbReference>
<proteinExistence type="inferred from homology"/>
<dbReference type="Pfam" id="PF00149">
    <property type="entry name" value="Metallophos"/>
    <property type="match status" value="1"/>
</dbReference>
<evidence type="ECO:0000256" key="1">
    <source>
        <dbReference type="ARBA" id="ARBA00000815"/>
    </source>
</evidence>
<evidence type="ECO:0000256" key="7">
    <source>
        <dbReference type="ARBA" id="ARBA00022801"/>
    </source>
</evidence>
<feature type="domain" description="5'-Nucleotidase C-terminal" evidence="10">
    <location>
        <begin position="298"/>
        <end position="471"/>
    </location>
</feature>
<evidence type="ECO:0000313" key="11">
    <source>
        <dbReference type="EMBL" id="KAK3608407.1"/>
    </source>
</evidence>
<dbReference type="PROSITE" id="PS00786">
    <property type="entry name" value="5_NUCLEOTIDASE_2"/>
    <property type="match status" value="1"/>
</dbReference>
<dbReference type="InterPro" id="IPR029052">
    <property type="entry name" value="Metallo-depent_PP-like"/>
</dbReference>
<dbReference type="InterPro" id="IPR008334">
    <property type="entry name" value="5'-Nucleotdase_C"/>
</dbReference>